<protein>
    <submittedName>
        <fullName evidence="2">Uncharacterized protein</fullName>
    </submittedName>
</protein>
<gene>
    <name evidence="2" type="ORF">AX774_g2830</name>
</gene>
<proteinExistence type="predicted"/>
<feature type="region of interest" description="Disordered" evidence="1">
    <location>
        <begin position="257"/>
        <end position="292"/>
    </location>
</feature>
<feature type="compositionally biased region" description="Basic and acidic residues" evidence="1">
    <location>
        <begin position="263"/>
        <end position="290"/>
    </location>
</feature>
<dbReference type="Proteomes" id="UP000188320">
    <property type="component" value="Unassembled WGS sequence"/>
</dbReference>
<feature type="compositionally biased region" description="Low complexity" evidence="1">
    <location>
        <begin position="53"/>
        <end position="65"/>
    </location>
</feature>
<dbReference type="AlphaFoldDB" id="A0A1R1PRR9"/>
<keyword evidence="3" id="KW-1185">Reference proteome</keyword>
<dbReference type="OrthoDB" id="448954at2759"/>
<evidence type="ECO:0000256" key="1">
    <source>
        <dbReference type="SAM" id="MobiDB-lite"/>
    </source>
</evidence>
<feature type="compositionally biased region" description="Acidic residues" evidence="1">
    <location>
        <begin position="378"/>
        <end position="397"/>
    </location>
</feature>
<feature type="region of interest" description="Disordered" evidence="1">
    <location>
        <begin position="325"/>
        <end position="404"/>
    </location>
</feature>
<feature type="region of interest" description="Disordered" evidence="1">
    <location>
        <begin position="146"/>
        <end position="178"/>
    </location>
</feature>
<evidence type="ECO:0000313" key="3">
    <source>
        <dbReference type="Proteomes" id="UP000188320"/>
    </source>
</evidence>
<feature type="compositionally biased region" description="Basic and acidic residues" evidence="1">
    <location>
        <begin position="66"/>
        <end position="83"/>
    </location>
</feature>
<sequence>SNSNLNLNPNSDAKLAEIVKELLGGNFPAGNNVRVISLDELKESNLKKKQRQRQGQDQDQNQDQMNPDKPDKPESNVKNKDPTDFDVSTMTSEELLKKKKELEKLRQQQIDKLNELLGEYGDLVKGVKKETREKGELKVLGEKLEKEKLEAEEKLEREKAEKEKLEKEKTEELEKEESKIKKELEQLDPMVQLANYFFLPPTPPKKAQKPSNNDDDDGEGVKKQEQQPELDINIHEILANDPMMAVADQFLQNFLDPQGVRKANTDKKEEEEKKKVSGGKKSENRISDNRKVKKLSLQDYELLKNIPDPENPHIDMNMHQDILVAGNTGFNNPNAIDALGVGESDQQMEQLLGKKPEPKAEVKDTKGSGKAGGGGVDGDGDGDGEDEDEDEGEDDEREREHDEL</sequence>
<reference evidence="3" key="1">
    <citation type="submission" date="2017-01" db="EMBL/GenBank/DDBJ databases">
        <authorList>
            <person name="Wang Y."/>
            <person name="White M."/>
            <person name="Kvist S."/>
            <person name="Moncalvo J.-M."/>
        </authorList>
    </citation>
    <scope>NUCLEOTIDE SEQUENCE [LARGE SCALE GENOMIC DNA]</scope>
    <source>
        <strain evidence="3">COL-18-3</strain>
    </source>
</reference>
<feature type="region of interest" description="Disordered" evidence="1">
    <location>
        <begin position="196"/>
        <end position="233"/>
    </location>
</feature>
<name>A0A1R1PRR9_ZANCU</name>
<comment type="caution">
    <text evidence="2">The sequence shown here is derived from an EMBL/GenBank/DDBJ whole genome shotgun (WGS) entry which is preliminary data.</text>
</comment>
<organism evidence="2 3">
    <name type="scientific">Zancudomyces culisetae</name>
    <name type="common">Gut fungus</name>
    <name type="synonym">Smittium culisetae</name>
    <dbReference type="NCBI Taxonomy" id="1213189"/>
    <lineage>
        <taxon>Eukaryota</taxon>
        <taxon>Fungi</taxon>
        <taxon>Fungi incertae sedis</taxon>
        <taxon>Zoopagomycota</taxon>
        <taxon>Kickxellomycotina</taxon>
        <taxon>Harpellomycetes</taxon>
        <taxon>Harpellales</taxon>
        <taxon>Legeriomycetaceae</taxon>
        <taxon>Zancudomyces</taxon>
    </lineage>
</organism>
<feature type="non-terminal residue" evidence="2">
    <location>
        <position position="1"/>
    </location>
</feature>
<evidence type="ECO:0000313" key="2">
    <source>
        <dbReference type="EMBL" id="OMH83648.1"/>
    </source>
</evidence>
<feature type="region of interest" description="Disordered" evidence="1">
    <location>
        <begin position="43"/>
        <end position="92"/>
    </location>
</feature>
<accession>A0A1R1PRR9</accession>
<dbReference type="EMBL" id="LSSK01000342">
    <property type="protein sequence ID" value="OMH83648.1"/>
    <property type="molecule type" value="Genomic_DNA"/>
</dbReference>
<feature type="compositionally biased region" description="Basic and acidic residues" evidence="1">
    <location>
        <begin position="352"/>
        <end position="367"/>
    </location>
</feature>